<keyword evidence="3" id="KW-0813">Transport</keyword>
<evidence type="ECO:0000256" key="9">
    <source>
        <dbReference type="SAM" id="SignalP"/>
    </source>
</evidence>
<keyword evidence="6" id="KW-0472">Membrane</keyword>
<dbReference type="SUPFAM" id="SSF56954">
    <property type="entry name" value="Outer membrane efflux proteins (OEP)"/>
    <property type="match status" value="1"/>
</dbReference>
<keyword evidence="5" id="KW-0812">Transmembrane</keyword>
<evidence type="ECO:0000256" key="7">
    <source>
        <dbReference type="ARBA" id="ARBA00023237"/>
    </source>
</evidence>
<dbReference type="GO" id="GO:1990281">
    <property type="term" value="C:efflux pump complex"/>
    <property type="evidence" value="ECO:0007669"/>
    <property type="project" value="TreeGrafter"/>
</dbReference>
<keyword evidence="9" id="KW-0732">Signal</keyword>
<comment type="caution">
    <text evidence="10">The sequence shown here is derived from an EMBL/GenBank/DDBJ whole genome shotgun (WGS) entry which is preliminary data.</text>
</comment>
<sequence length="541" mass="60915">MQSVQAVPFLRKIYFRLFLAGALSVPGSLFAQEAEPFSPNKPVLHLSLKEAVNYVLANNLTVKNAKMEYVKADSDFLKNDSKYAWTLVGSFTSVKTGLPSNRNNIISGTKISNDRMAIGIQKQFETQTYFSFEVSNTRFDTNALESAASAAPLGALGPLLAAPPQYTSALTATLSQELLKYSFGKTDKQRRKMLQQNAVIKRDNLIDTLSRLVVQTLVDYWTLSVYDSQVATFEKLERNTRAIRDITARKTGLGLSESFELNQWNSAVMNTQNSLEKAKLARDTAERNLVRVLSVDPSSKIAGITDLQDKIPADIRPEKDYEYALLNRIDLKNLRRQKEVADLDLKIKEAEDMPSLKISGRYSSQGQTFLNPQANFVNPDTGVLSFKYPDMNASFNLSYPLFDLGIKANIRDAKIKVKVLAKQEEDLKEQIREELNDRFASLSAGQELLDSAIRQRDEAESYYKGVQVRYSQGRFTAVVVKLALDNLINAELRLAQAKINFNVDLIRYNLAKNYVFEKFGVEVSKIVEELSKYDPDAEKKP</sequence>
<keyword evidence="7" id="KW-0998">Cell outer membrane</keyword>
<evidence type="ECO:0000256" key="8">
    <source>
        <dbReference type="SAM" id="Coils"/>
    </source>
</evidence>
<protein>
    <submittedName>
        <fullName evidence="10">TolC family protein</fullName>
    </submittedName>
</protein>
<evidence type="ECO:0000256" key="3">
    <source>
        <dbReference type="ARBA" id="ARBA00022448"/>
    </source>
</evidence>
<evidence type="ECO:0000256" key="5">
    <source>
        <dbReference type="ARBA" id="ARBA00022692"/>
    </source>
</evidence>
<dbReference type="EMBL" id="RQET01000004">
    <property type="protein sequence ID" value="TGK12430.1"/>
    <property type="molecule type" value="Genomic_DNA"/>
</dbReference>
<name>A0A4R9GI71_9LEPT</name>
<reference evidence="10" key="1">
    <citation type="journal article" date="2019" name="PLoS Negl. Trop. Dis.">
        <title>Revisiting the worldwide diversity of Leptospira species in the environment.</title>
        <authorList>
            <person name="Vincent A.T."/>
            <person name="Schiettekatte O."/>
            <person name="Bourhy P."/>
            <person name="Veyrier F.J."/>
            <person name="Picardeau M."/>
        </authorList>
    </citation>
    <scope>NUCLEOTIDE SEQUENCE [LARGE SCALE GENOMIC DNA]</scope>
    <source>
        <strain evidence="10">SSW15</strain>
    </source>
</reference>
<dbReference type="RefSeq" id="WP_135767828.1">
    <property type="nucleotide sequence ID" value="NZ_RQET01000004.1"/>
</dbReference>
<feature type="chain" id="PRO_5020777747" evidence="9">
    <location>
        <begin position="32"/>
        <end position="541"/>
    </location>
</feature>
<dbReference type="Proteomes" id="UP000298458">
    <property type="component" value="Unassembled WGS sequence"/>
</dbReference>
<dbReference type="Pfam" id="PF02321">
    <property type="entry name" value="OEP"/>
    <property type="match status" value="1"/>
</dbReference>
<dbReference type="OrthoDB" id="343093at2"/>
<dbReference type="InterPro" id="IPR003423">
    <property type="entry name" value="OMP_efflux"/>
</dbReference>
<feature type="coiled-coil region" evidence="8">
    <location>
        <begin position="410"/>
        <end position="437"/>
    </location>
</feature>
<dbReference type="GO" id="GO:0015562">
    <property type="term" value="F:efflux transmembrane transporter activity"/>
    <property type="evidence" value="ECO:0007669"/>
    <property type="project" value="InterPro"/>
</dbReference>
<evidence type="ECO:0000256" key="1">
    <source>
        <dbReference type="ARBA" id="ARBA00004442"/>
    </source>
</evidence>
<comment type="subcellular location">
    <subcellularLocation>
        <location evidence="1">Cell outer membrane</location>
    </subcellularLocation>
</comment>
<keyword evidence="11" id="KW-1185">Reference proteome</keyword>
<dbReference type="PANTHER" id="PTHR30026:SF20">
    <property type="entry name" value="OUTER MEMBRANE PROTEIN TOLC"/>
    <property type="match status" value="1"/>
</dbReference>
<comment type="similarity">
    <text evidence="2">Belongs to the outer membrane factor (OMF) (TC 1.B.17) family.</text>
</comment>
<accession>A0A4R9GI71</accession>
<dbReference type="GO" id="GO:0015288">
    <property type="term" value="F:porin activity"/>
    <property type="evidence" value="ECO:0007669"/>
    <property type="project" value="TreeGrafter"/>
</dbReference>
<dbReference type="PANTHER" id="PTHR30026">
    <property type="entry name" value="OUTER MEMBRANE PROTEIN TOLC"/>
    <property type="match status" value="1"/>
</dbReference>
<evidence type="ECO:0000313" key="10">
    <source>
        <dbReference type="EMBL" id="TGK12430.1"/>
    </source>
</evidence>
<dbReference type="AlphaFoldDB" id="A0A4R9GI71"/>
<feature type="signal peptide" evidence="9">
    <location>
        <begin position="1"/>
        <end position="31"/>
    </location>
</feature>
<keyword evidence="4" id="KW-1134">Transmembrane beta strand</keyword>
<gene>
    <name evidence="10" type="ORF">EHO60_09315</name>
</gene>
<dbReference type="GO" id="GO:0009279">
    <property type="term" value="C:cell outer membrane"/>
    <property type="evidence" value="ECO:0007669"/>
    <property type="project" value="UniProtKB-SubCell"/>
</dbReference>
<proteinExistence type="inferred from homology"/>
<dbReference type="InterPro" id="IPR051906">
    <property type="entry name" value="TolC-like"/>
</dbReference>
<evidence type="ECO:0000256" key="6">
    <source>
        <dbReference type="ARBA" id="ARBA00023136"/>
    </source>
</evidence>
<evidence type="ECO:0000256" key="2">
    <source>
        <dbReference type="ARBA" id="ARBA00007613"/>
    </source>
</evidence>
<evidence type="ECO:0000256" key="4">
    <source>
        <dbReference type="ARBA" id="ARBA00022452"/>
    </source>
</evidence>
<organism evidence="10 11">
    <name type="scientific">Leptospira fletcheri</name>
    <dbReference type="NCBI Taxonomy" id="2484981"/>
    <lineage>
        <taxon>Bacteria</taxon>
        <taxon>Pseudomonadati</taxon>
        <taxon>Spirochaetota</taxon>
        <taxon>Spirochaetia</taxon>
        <taxon>Leptospirales</taxon>
        <taxon>Leptospiraceae</taxon>
        <taxon>Leptospira</taxon>
    </lineage>
</organism>
<keyword evidence="8" id="KW-0175">Coiled coil</keyword>
<dbReference type="Gene3D" id="1.20.1600.10">
    <property type="entry name" value="Outer membrane efflux proteins (OEP)"/>
    <property type="match status" value="1"/>
</dbReference>
<evidence type="ECO:0000313" key="11">
    <source>
        <dbReference type="Proteomes" id="UP000298458"/>
    </source>
</evidence>